<dbReference type="KEGG" id="noy:EXE57_02460"/>
<dbReference type="SUPFAM" id="SSF143212">
    <property type="entry name" value="Rv2632c-like"/>
    <property type="match status" value="1"/>
</dbReference>
<dbReference type="Gene3D" id="3.30.160.240">
    <property type="entry name" value="Rv1738"/>
    <property type="match status" value="1"/>
</dbReference>
<name>A0A4P7GH95_9ACTN</name>
<sequence length="93" mass="10024">MHTRTWHVDVLLSEQDGRTGAEAVLRTDAGTVVRHRGTARKHPADRDVPEIGDELAVCRALSGLAHDLLEATVQDVEANDPSPRPAHISVDGS</sequence>
<dbReference type="OrthoDB" id="4828144at2"/>
<dbReference type="Proteomes" id="UP000294894">
    <property type="component" value="Chromosome"/>
</dbReference>
<proteinExistence type="predicted"/>
<dbReference type="AlphaFoldDB" id="A0A4P7GH95"/>
<protein>
    <submittedName>
        <fullName evidence="1">DUF1876 domain-containing protein</fullName>
    </submittedName>
</protein>
<keyword evidence="2" id="KW-1185">Reference proteome</keyword>
<accession>A0A4P7GH95</accession>
<dbReference type="Pfam" id="PF08962">
    <property type="entry name" value="Rv2632c-like"/>
    <property type="match status" value="1"/>
</dbReference>
<organism evidence="1 2">
    <name type="scientific">Nocardioides euryhalodurans</name>
    <dbReference type="NCBI Taxonomy" id="2518370"/>
    <lineage>
        <taxon>Bacteria</taxon>
        <taxon>Bacillati</taxon>
        <taxon>Actinomycetota</taxon>
        <taxon>Actinomycetes</taxon>
        <taxon>Propionibacteriales</taxon>
        <taxon>Nocardioidaceae</taxon>
        <taxon>Nocardioides</taxon>
    </lineage>
</organism>
<dbReference type="RefSeq" id="WP_135073688.1">
    <property type="nucleotide sequence ID" value="NZ_CP038267.1"/>
</dbReference>
<evidence type="ECO:0000313" key="1">
    <source>
        <dbReference type="EMBL" id="QBR91258.1"/>
    </source>
</evidence>
<dbReference type="EMBL" id="CP038267">
    <property type="protein sequence ID" value="QBR91258.1"/>
    <property type="molecule type" value="Genomic_DNA"/>
</dbReference>
<gene>
    <name evidence="1" type="ORF">EXE57_02460</name>
</gene>
<reference evidence="1 2" key="1">
    <citation type="submission" date="2019-03" db="EMBL/GenBank/DDBJ databases">
        <title>Three New Species of Nocardioides, Nocardioides euryhalodurans sp. nov., Nocardioides seonyuensis sp. nov. and Nocardioides eburneoflavus sp. nov., Iolated from Soil.</title>
        <authorList>
            <person name="Roh S.G."/>
            <person name="Lee C."/>
            <person name="Kim M.-K."/>
            <person name="Kim S.B."/>
        </authorList>
    </citation>
    <scope>NUCLEOTIDE SEQUENCE [LARGE SCALE GENOMIC DNA]</scope>
    <source>
        <strain evidence="1 2">MMS17-SY117</strain>
    </source>
</reference>
<dbReference type="InterPro" id="IPR015057">
    <property type="entry name" value="Rv2632c-like"/>
</dbReference>
<dbReference type="InterPro" id="IPR038070">
    <property type="entry name" value="Rv2632c-like_sf"/>
</dbReference>
<evidence type="ECO:0000313" key="2">
    <source>
        <dbReference type="Proteomes" id="UP000294894"/>
    </source>
</evidence>